<keyword evidence="6" id="KW-1133">Transmembrane helix</keyword>
<keyword evidence="5" id="KW-0677">Repeat</keyword>
<evidence type="ECO:0000256" key="7">
    <source>
        <dbReference type="ARBA" id="ARBA00023136"/>
    </source>
</evidence>
<evidence type="ECO:0000256" key="3">
    <source>
        <dbReference type="ARBA" id="ARBA00022448"/>
    </source>
</evidence>
<evidence type="ECO:0000256" key="4">
    <source>
        <dbReference type="ARBA" id="ARBA00022692"/>
    </source>
</evidence>
<name>A0A7S0KK54_MICPS</name>
<evidence type="ECO:0008006" key="11">
    <source>
        <dbReference type="Google" id="ProtNLM"/>
    </source>
</evidence>
<dbReference type="GO" id="GO:0055085">
    <property type="term" value="P:transmembrane transport"/>
    <property type="evidence" value="ECO:0007669"/>
    <property type="project" value="InterPro"/>
</dbReference>
<feature type="repeat" description="Solcar" evidence="8">
    <location>
        <begin position="221"/>
        <end position="310"/>
    </location>
</feature>
<evidence type="ECO:0000256" key="2">
    <source>
        <dbReference type="ARBA" id="ARBA00006375"/>
    </source>
</evidence>
<dbReference type="AlphaFoldDB" id="A0A7S0KK54"/>
<evidence type="ECO:0000256" key="9">
    <source>
        <dbReference type="RuleBase" id="RU000488"/>
    </source>
</evidence>
<protein>
    <recommendedName>
        <fullName evidence="11">Mitochondrial carrier family</fullName>
    </recommendedName>
</protein>
<comment type="similarity">
    <text evidence="2 9">Belongs to the mitochondrial carrier (TC 2.A.29) family.</text>
</comment>
<feature type="repeat" description="Solcar" evidence="8">
    <location>
        <begin position="14"/>
        <end position="108"/>
    </location>
</feature>
<keyword evidence="3 9" id="KW-0813">Transport</keyword>
<proteinExistence type="inferred from homology"/>
<dbReference type="SUPFAM" id="SSF103506">
    <property type="entry name" value="Mitochondrial carrier"/>
    <property type="match status" value="1"/>
</dbReference>
<accession>A0A7S0KK54</accession>
<sequence length="315" mass="32969">MPDDAAAPKTPRAMTTAEVMLAGGVSGVAARLLTHPMDTVKTQMQVQGAVAAAGGNRALHYRGVADAVAKIVANEGVRGFYRGFGAVFTGIPFASGAYFGGYEGAKMLVPADAFGPTATYIVTGMLAQSLSGVVYTPLDVVKERLQAQHVLGAASAGNYKHFANAYATILRTEGVGGLFRGYWASNFTWWPWNVAYFVSYEHGRDFVAQNAMGLSTKDELPPWASSGCAVAAAAAATVATTPIDLAKTRLQTMRRGVSGGTVDGGVFGIMRDVVRREGFGALWTGASARVLAIAPGSAISFYVYETIKDWCTGAG</sequence>
<feature type="repeat" description="Solcar" evidence="8">
    <location>
        <begin position="115"/>
        <end position="206"/>
    </location>
</feature>
<organism evidence="10">
    <name type="scientific">Micromonas pusilla</name>
    <name type="common">Picoplanktonic green alga</name>
    <name type="synonym">Chromulina pusilla</name>
    <dbReference type="NCBI Taxonomy" id="38833"/>
    <lineage>
        <taxon>Eukaryota</taxon>
        <taxon>Viridiplantae</taxon>
        <taxon>Chlorophyta</taxon>
        <taxon>Mamiellophyceae</taxon>
        <taxon>Mamiellales</taxon>
        <taxon>Mamiellaceae</taxon>
        <taxon>Micromonas</taxon>
    </lineage>
</organism>
<dbReference type="EMBL" id="HBEV01005854">
    <property type="protein sequence ID" value="CAD8584345.1"/>
    <property type="molecule type" value="Transcribed_RNA"/>
</dbReference>
<evidence type="ECO:0000313" key="10">
    <source>
        <dbReference type="EMBL" id="CAD8584345.1"/>
    </source>
</evidence>
<keyword evidence="4 8" id="KW-0812">Transmembrane</keyword>
<dbReference type="InterPro" id="IPR023395">
    <property type="entry name" value="MCP_dom_sf"/>
</dbReference>
<evidence type="ECO:0000256" key="5">
    <source>
        <dbReference type="ARBA" id="ARBA00022737"/>
    </source>
</evidence>
<keyword evidence="7 8" id="KW-0472">Membrane</keyword>
<dbReference type="Gene3D" id="1.50.40.10">
    <property type="entry name" value="Mitochondrial carrier domain"/>
    <property type="match status" value="2"/>
</dbReference>
<reference evidence="10" key="1">
    <citation type="submission" date="2021-01" db="EMBL/GenBank/DDBJ databases">
        <authorList>
            <person name="Corre E."/>
            <person name="Pelletier E."/>
            <person name="Niang G."/>
            <person name="Scheremetjew M."/>
            <person name="Finn R."/>
            <person name="Kale V."/>
            <person name="Holt S."/>
            <person name="Cochrane G."/>
            <person name="Meng A."/>
            <person name="Brown T."/>
            <person name="Cohen L."/>
        </authorList>
    </citation>
    <scope>NUCLEOTIDE SEQUENCE</scope>
    <source>
        <strain evidence="10">CCMP494</strain>
    </source>
</reference>
<dbReference type="PANTHER" id="PTHR45667">
    <property type="entry name" value="S-ADENOSYLMETHIONINE MITOCHONDRIAL CARRIER PROTEIN"/>
    <property type="match status" value="1"/>
</dbReference>
<evidence type="ECO:0000256" key="1">
    <source>
        <dbReference type="ARBA" id="ARBA00004141"/>
    </source>
</evidence>
<dbReference type="PRINTS" id="PR00926">
    <property type="entry name" value="MITOCARRIER"/>
</dbReference>
<comment type="subcellular location">
    <subcellularLocation>
        <location evidence="1">Membrane</location>
        <topology evidence="1">Multi-pass membrane protein</topology>
    </subcellularLocation>
</comment>
<dbReference type="PROSITE" id="PS50920">
    <property type="entry name" value="SOLCAR"/>
    <property type="match status" value="3"/>
</dbReference>
<dbReference type="GO" id="GO:0016020">
    <property type="term" value="C:membrane"/>
    <property type="evidence" value="ECO:0007669"/>
    <property type="project" value="UniProtKB-SubCell"/>
</dbReference>
<evidence type="ECO:0000256" key="6">
    <source>
        <dbReference type="ARBA" id="ARBA00022989"/>
    </source>
</evidence>
<gene>
    <name evidence="10" type="ORF">MSP1404_LOCUS4475</name>
</gene>
<dbReference type="InterPro" id="IPR002067">
    <property type="entry name" value="MCP"/>
</dbReference>
<dbReference type="Pfam" id="PF00153">
    <property type="entry name" value="Mito_carr"/>
    <property type="match status" value="3"/>
</dbReference>
<evidence type="ECO:0000256" key="8">
    <source>
        <dbReference type="PROSITE-ProRule" id="PRU00282"/>
    </source>
</evidence>
<dbReference type="InterPro" id="IPR018108">
    <property type="entry name" value="MCP_transmembrane"/>
</dbReference>